<dbReference type="OrthoDB" id="5242922at2"/>
<feature type="region of interest" description="Disordered" evidence="3">
    <location>
        <begin position="323"/>
        <end position="349"/>
    </location>
</feature>
<dbReference type="CDD" id="cd09726">
    <property type="entry name" value="RAMP_I_III"/>
    <property type="match status" value="1"/>
</dbReference>
<dbReference type="RefSeq" id="WP_067371892.1">
    <property type="nucleotide sequence ID" value="NZ_JBIUBN010000033.1"/>
</dbReference>
<evidence type="ECO:0000259" key="4">
    <source>
        <dbReference type="Pfam" id="PF03787"/>
    </source>
</evidence>
<dbReference type="PANTHER" id="PTHR35579">
    <property type="entry name" value="CRISPR SYSTEM CMS ENDORIBONUCLEASE CSM3"/>
    <property type="match status" value="1"/>
</dbReference>
<proteinExistence type="predicted"/>
<dbReference type="Pfam" id="PF03787">
    <property type="entry name" value="RAMPs"/>
    <property type="match status" value="1"/>
</dbReference>
<comment type="caution">
    <text evidence="5">The sequence shown here is derived from an EMBL/GenBank/DDBJ whole genome shotgun (WGS) entry which is preliminary data.</text>
</comment>
<dbReference type="InterPro" id="IPR052216">
    <property type="entry name" value="CRISPR_Csm3_endoribonuclease"/>
</dbReference>
<dbReference type="GO" id="GO:0051607">
    <property type="term" value="P:defense response to virus"/>
    <property type="evidence" value="ECO:0007669"/>
    <property type="project" value="UniProtKB-KW"/>
</dbReference>
<protein>
    <recommendedName>
        <fullName evidence="4">CRISPR type III-associated protein domain-containing protein</fullName>
    </recommendedName>
</protein>
<evidence type="ECO:0000313" key="5">
    <source>
        <dbReference type="EMBL" id="KXK58950.1"/>
    </source>
</evidence>
<keyword evidence="6" id="KW-1185">Reference proteome</keyword>
<evidence type="ECO:0000256" key="2">
    <source>
        <dbReference type="ARBA" id="ARBA00093789"/>
    </source>
</evidence>
<organism evidence="5 6">
    <name type="scientific">Micromonospora rosaria</name>
    <dbReference type="NCBI Taxonomy" id="47874"/>
    <lineage>
        <taxon>Bacteria</taxon>
        <taxon>Bacillati</taxon>
        <taxon>Actinomycetota</taxon>
        <taxon>Actinomycetes</taxon>
        <taxon>Micromonosporales</taxon>
        <taxon>Micromonosporaceae</taxon>
        <taxon>Micromonospora</taxon>
    </lineage>
</organism>
<comment type="subunit">
    <text evidence="2">Part of the Csm effector complex that includes Cas10, Csm2, Csm3, Csm4 and Csm5.</text>
</comment>
<dbReference type="AlphaFoldDB" id="A0A136PKH9"/>
<gene>
    <name evidence="5" type="ORF">AWW66_26900</name>
</gene>
<dbReference type="InterPro" id="IPR005537">
    <property type="entry name" value="RAMP_III_fam"/>
</dbReference>
<dbReference type="EMBL" id="LRQV01000142">
    <property type="protein sequence ID" value="KXK58950.1"/>
    <property type="molecule type" value="Genomic_DNA"/>
</dbReference>
<feature type="domain" description="CRISPR type III-associated protein" evidence="4">
    <location>
        <begin position="15"/>
        <end position="193"/>
    </location>
</feature>
<feature type="region of interest" description="Disordered" evidence="3">
    <location>
        <begin position="373"/>
        <end position="401"/>
    </location>
</feature>
<sequence length="558" mass="58283">MGQSIGTRIEVIGVLTCLGPVHVGGWDTTAEANLTIARDGTGRPCLPGTSIAGALRAYLTGVTGFRGNRAATLMNALFGHIDSTGRGGSPSWLRVDDAHLIGEDVPLTVRDGVGIDRRSASAAATYLYTRQVLPAGTRFALRLVADTPTTAAAPDYPGGWSGLVRDAVEAVADGLAHGRVPIGAGRGRGFGQVQLRDVTVRSADLSDPAGLVAWLTGAVPATPRPPSEDTAPADGRLQVTVTWRPVTPLLVRDSMPGTVVDTLPLTDTAADGTVRLLLPGSSIRGVVRAHAERIVRTLQGGDAPVGFLDTLIHPPPGVDVLFGSAPPRRRTDPEQAVPDGEGIGEPAGRGWRGVVTVADCHSAGQVSAPQWNGIVTTSPESVDASGVERKDREQRNSARDQARTALREGLGDISGNIALGVSDHVAIDRWTGGAGDHRLFSVLDPDTTVAWEPIRIEVDTTRLDGHRAPTGATSGPLALPLLLLVLRDLRDGWLSLGYGGTRGRGQIEVTGVTFTGDGLSGPWQSLAGRTLDSILTDPPPEVIDSMTTWATAFQEVPA</sequence>
<name>A0A136PKH9_9ACTN</name>
<reference evidence="5 6" key="1">
    <citation type="submission" date="2016-01" db="EMBL/GenBank/DDBJ databases">
        <title>Whole genome sequence and analysis of Micromonospora rosaria DSM 803, which can produce antibacterial substance rosamicin.</title>
        <authorList>
            <person name="Yang H."/>
            <person name="He X."/>
            <person name="Zhu D."/>
        </authorList>
    </citation>
    <scope>NUCLEOTIDE SEQUENCE [LARGE SCALE GENOMIC DNA]</scope>
    <source>
        <strain evidence="5 6">DSM 803</strain>
    </source>
</reference>
<evidence type="ECO:0000256" key="1">
    <source>
        <dbReference type="ARBA" id="ARBA00023118"/>
    </source>
</evidence>
<dbReference type="PANTHER" id="PTHR35579:SF6">
    <property type="entry name" value="DUF324 DOMAIN-CONTAINING PROTEIN"/>
    <property type="match status" value="1"/>
</dbReference>
<evidence type="ECO:0000313" key="6">
    <source>
        <dbReference type="Proteomes" id="UP000070620"/>
    </source>
</evidence>
<feature type="compositionally biased region" description="Basic and acidic residues" evidence="3">
    <location>
        <begin position="386"/>
        <end position="401"/>
    </location>
</feature>
<keyword evidence="1" id="KW-0051">Antiviral defense</keyword>
<dbReference type="Proteomes" id="UP000070620">
    <property type="component" value="Unassembled WGS sequence"/>
</dbReference>
<accession>A0A136PKH9</accession>
<evidence type="ECO:0000256" key="3">
    <source>
        <dbReference type="SAM" id="MobiDB-lite"/>
    </source>
</evidence>